<accession>A0A1W2EYR4</accession>
<feature type="signal peptide" evidence="7">
    <location>
        <begin position="1"/>
        <end position="17"/>
    </location>
</feature>
<dbReference type="PRINTS" id="PR00738">
    <property type="entry name" value="GLHYDRLASE20"/>
</dbReference>
<evidence type="ECO:0000256" key="3">
    <source>
        <dbReference type="ARBA" id="ARBA00012663"/>
    </source>
</evidence>
<evidence type="ECO:0000313" key="10">
    <source>
        <dbReference type="EMBL" id="SMD14839.1"/>
    </source>
</evidence>
<evidence type="ECO:0000256" key="7">
    <source>
        <dbReference type="SAM" id="SignalP"/>
    </source>
</evidence>
<sequence>MHVRRFLTVMAVTTATAATFQAPASAEQAPAMSKSISSVIPAPAVAQPDARQAFRLGWGTVIFTQIGSREAASVGKQLAEVLRPSTGFPVPVLPAFVHGHGISLLLGGADARVGKEGYELKVERSQILIRANTPAGLFAGTQTLRQLLPASVESKSRQKGPWVVPGGKIVDFPRFAYRGAMLDVSRHFFSVDEVRGYIDQISQYKVNRLHLHLSDDQGWRIEIPGWPRLTSYGGSTEVGGGPGGFYTKEQYLELVAYAKQKYITIVPEIDMPGHTNAALASYAELNCNGIAPPLYTGTSVGFSSLCIDKEITYKFVEDVIRELAALTPGEYIHIGGDETHATKPADYVKFMQRVTPIVAKYGKKAAGWHEIAKTQNDPSVLPQYWGTDDVDEEVVAAAQRGNKILLSPAHKSYLDMKYDRNTPLGLTWAGLIEVDTAYGWNPGAFVKNLPESSVLGVEAPLWSETLENSDHIEFMAFPRLPAIAELGWSPWSTHDWESFRQRLAQQGDRWARQNVNFYRSPKIAWNS</sequence>
<dbReference type="InterPro" id="IPR017853">
    <property type="entry name" value="GH"/>
</dbReference>
<evidence type="ECO:0000256" key="4">
    <source>
        <dbReference type="ARBA" id="ARBA00022801"/>
    </source>
</evidence>
<name>A0A1W2EYR4_KIBAR</name>
<dbReference type="PANTHER" id="PTHR22600">
    <property type="entry name" value="BETA-HEXOSAMINIDASE"/>
    <property type="match status" value="1"/>
</dbReference>
<evidence type="ECO:0000256" key="1">
    <source>
        <dbReference type="ARBA" id="ARBA00001231"/>
    </source>
</evidence>
<feature type="domain" description="Glycoside hydrolase family 20 catalytic" evidence="8">
    <location>
        <begin position="175"/>
        <end position="490"/>
    </location>
</feature>
<feature type="chain" id="PRO_5039450689" description="beta-N-acetylhexosaminidase" evidence="7">
    <location>
        <begin position="18"/>
        <end position="527"/>
    </location>
</feature>
<dbReference type="Gene3D" id="3.20.20.80">
    <property type="entry name" value="Glycosidases"/>
    <property type="match status" value="1"/>
</dbReference>
<evidence type="ECO:0000259" key="8">
    <source>
        <dbReference type="Pfam" id="PF00728"/>
    </source>
</evidence>
<dbReference type="InterPro" id="IPR015883">
    <property type="entry name" value="Glyco_hydro_20_cat"/>
</dbReference>
<dbReference type="AlphaFoldDB" id="A0A1W2EYR4"/>
<proteinExistence type="inferred from homology"/>
<feature type="domain" description="Beta-hexosaminidase bacterial type N-terminal" evidence="9">
    <location>
        <begin position="38"/>
        <end position="171"/>
    </location>
</feature>
<evidence type="ECO:0000259" key="9">
    <source>
        <dbReference type="Pfam" id="PF02838"/>
    </source>
</evidence>
<keyword evidence="11" id="KW-1185">Reference proteome</keyword>
<comment type="similarity">
    <text evidence="2">Belongs to the glycosyl hydrolase 20 family.</text>
</comment>
<evidence type="ECO:0000256" key="2">
    <source>
        <dbReference type="ARBA" id="ARBA00006285"/>
    </source>
</evidence>
<dbReference type="Pfam" id="PF02838">
    <property type="entry name" value="Glyco_hydro_20b"/>
    <property type="match status" value="1"/>
</dbReference>
<evidence type="ECO:0000256" key="6">
    <source>
        <dbReference type="PIRSR" id="PIRSR625705-1"/>
    </source>
</evidence>
<dbReference type="SUPFAM" id="SSF55545">
    <property type="entry name" value="beta-N-acetylhexosaminidase-like domain"/>
    <property type="match status" value="1"/>
</dbReference>
<organism evidence="10 11">
    <name type="scientific">Kibdelosporangium aridum</name>
    <dbReference type="NCBI Taxonomy" id="2030"/>
    <lineage>
        <taxon>Bacteria</taxon>
        <taxon>Bacillati</taxon>
        <taxon>Actinomycetota</taxon>
        <taxon>Actinomycetes</taxon>
        <taxon>Pseudonocardiales</taxon>
        <taxon>Pseudonocardiaceae</taxon>
        <taxon>Kibdelosporangium</taxon>
    </lineage>
</organism>
<evidence type="ECO:0000256" key="5">
    <source>
        <dbReference type="ARBA" id="ARBA00023295"/>
    </source>
</evidence>
<reference evidence="10 11" key="1">
    <citation type="submission" date="2017-04" db="EMBL/GenBank/DDBJ databases">
        <authorList>
            <person name="Afonso C.L."/>
            <person name="Miller P.J."/>
            <person name="Scott M.A."/>
            <person name="Spackman E."/>
            <person name="Goraichik I."/>
            <person name="Dimitrov K.M."/>
            <person name="Suarez D.L."/>
            <person name="Swayne D.E."/>
        </authorList>
    </citation>
    <scope>NUCLEOTIDE SEQUENCE [LARGE SCALE GENOMIC DNA]</scope>
    <source>
        <strain evidence="10 11">DSM 43828</strain>
    </source>
</reference>
<dbReference type="Pfam" id="PF00728">
    <property type="entry name" value="Glyco_hydro_20"/>
    <property type="match status" value="1"/>
</dbReference>
<gene>
    <name evidence="10" type="ORF">SAMN05661093_05141</name>
</gene>
<dbReference type="Gene3D" id="3.30.379.10">
    <property type="entry name" value="Chitobiase/beta-hexosaminidase domain 2-like"/>
    <property type="match status" value="1"/>
</dbReference>
<comment type="catalytic activity">
    <reaction evidence="1">
        <text>Hydrolysis of terminal non-reducing N-acetyl-D-hexosamine residues in N-acetyl-beta-D-hexosaminides.</text>
        <dbReference type="EC" id="3.2.1.52"/>
    </reaction>
</comment>
<dbReference type="EC" id="3.2.1.52" evidence="3"/>
<dbReference type="InterPro" id="IPR015882">
    <property type="entry name" value="HEX_bac_N"/>
</dbReference>
<protein>
    <recommendedName>
        <fullName evidence="3">beta-N-acetylhexosaminidase</fullName>
        <ecNumber evidence="3">3.2.1.52</ecNumber>
    </recommendedName>
</protein>
<dbReference type="SUPFAM" id="SSF51445">
    <property type="entry name" value="(Trans)glycosidases"/>
    <property type="match status" value="1"/>
</dbReference>
<keyword evidence="7" id="KW-0732">Signal</keyword>
<dbReference type="InterPro" id="IPR025705">
    <property type="entry name" value="Beta_hexosaminidase_sua/sub"/>
</dbReference>
<dbReference type="CDD" id="cd06568">
    <property type="entry name" value="GH20_SpHex_like"/>
    <property type="match status" value="1"/>
</dbReference>
<keyword evidence="5" id="KW-0326">Glycosidase</keyword>
<dbReference type="GO" id="GO:0004563">
    <property type="term" value="F:beta-N-acetylhexosaminidase activity"/>
    <property type="evidence" value="ECO:0007669"/>
    <property type="project" value="UniProtKB-EC"/>
</dbReference>
<dbReference type="Proteomes" id="UP000192674">
    <property type="component" value="Unassembled WGS sequence"/>
</dbReference>
<dbReference type="InterPro" id="IPR029018">
    <property type="entry name" value="Hex-like_dom2"/>
</dbReference>
<feature type="active site" description="Proton donor" evidence="6">
    <location>
        <position position="338"/>
    </location>
</feature>
<evidence type="ECO:0000313" key="11">
    <source>
        <dbReference type="Proteomes" id="UP000192674"/>
    </source>
</evidence>
<dbReference type="PANTHER" id="PTHR22600:SF57">
    <property type="entry name" value="BETA-N-ACETYLHEXOSAMINIDASE"/>
    <property type="match status" value="1"/>
</dbReference>
<dbReference type="GO" id="GO:0005975">
    <property type="term" value="P:carbohydrate metabolic process"/>
    <property type="evidence" value="ECO:0007669"/>
    <property type="project" value="InterPro"/>
</dbReference>
<dbReference type="GO" id="GO:0016020">
    <property type="term" value="C:membrane"/>
    <property type="evidence" value="ECO:0007669"/>
    <property type="project" value="TreeGrafter"/>
</dbReference>
<dbReference type="EMBL" id="FWXV01000004">
    <property type="protein sequence ID" value="SMD14839.1"/>
    <property type="molecule type" value="Genomic_DNA"/>
</dbReference>
<keyword evidence="4" id="KW-0378">Hydrolase</keyword>
<dbReference type="GO" id="GO:0030203">
    <property type="term" value="P:glycosaminoglycan metabolic process"/>
    <property type="evidence" value="ECO:0007669"/>
    <property type="project" value="TreeGrafter"/>
</dbReference>